<evidence type="ECO:0000313" key="2">
    <source>
        <dbReference type="Proteomes" id="UP001061302"/>
    </source>
</evidence>
<dbReference type="Proteomes" id="UP001061302">
    <property type="component" value="Chromosome"/>
</dbReference>
<evidence type="ECO:0000313" key="1">
    <source>
        <dbReference type="EMBL" id="UXY16614.1"/>
    </source>
</evidence>
<dbReference type="EMBL" id="CP106753">
    <property type="protein sequence ID" value="UXY16614.1"/>
    <property type="molecule type" value="Genomic_DNA"/>
</dbReference>
<reference evidence="1" key="1">
    <citation type="submission" date="2022-10" db="EMBL/GenBank/DDBJ databases">
        <title>Chitiniphilus purpureus sp. nov., a novel chitin-degrading bacterium isolated from crawfish pond sediment.</title>
        <authorList>
            <person name="Li K."/>
        </authorList>
    </citation>
    <scope>NUCLEOTIDE SEQUENCE</scope>
    <source>
        <strain evidence="1">CD1</strain>
    </source>
</reference>
<name>A0ABY6DQF9_9NEIS</name>
<dbReference type="InterPro" id="IPR053785">
    <property type="entry name" value="PhaP6-like"/>
</dbReference>
<accession>A0ABY6DQF9</accession>
<dbReference type="RefSeq" id="WP_263125995.1">
    <property type="nucleotide sequence ID" value="NZ_CP106753.1"/>
</dbReference>
<dbReference type="NCBIfam" id="NF045536">
    <property type="entry name" value="phasin_PhaP6"/>
    <property type="match status" value="1"/>
</dbReference>
<keyword evidence="2" id="KW-1185">Reference proteome</keyword>
<sequence>MTVDNPYLAWWRNGLTWWEIWWAAPQVVTQRVTRMALAKQPLSPRDQREFTRMGTEKLDAFSRAGWAMLLECWRMQQQAWFAGLSGWTALAGGQRRPRPPHWDSSRLWAATMAPVHRTVTANARRLGPFNAYPALAAVRGKPRRRPKRPQER</sequence>
<proteinExistence type="predicted"/>
<organism evidence="1 2">
    <name type="scientific">Chitiniphilus purpureus</name>
    <dbReference type="NCBI Taxonomy" id="2981137"/>
    <lineage>
        <taxon>Bacteria</taxon>
        <taxon>Pseudomonadati</taxon>
        <taxon>Pseudomonadota</taxon>
        <taxon>Betaproteobacteria</taxon>
        <taxon>Neisseriales</taxon>
        <taxon>Chitinibacteraceae</taxon>
        <taxon>Chitiniphilus</taxon>
    </lineage>
</organism>
<protein>
    <submittedName>
        <fullName evidence="1">Uncharacterized protein</fullName>
    </submittedName>
</protein>
<gene>
    <name evidence="1" type="ORF">N8I74_06240</name>
</gene>